<dbReference type="EMBL" id="CAJOBI010051899">
    <property type="protein sequence ID" value="CAF4376047.1"/>
    <property type="molecule type" value="Genomic_DNA"/>
</dbReference>
<name>A0A8S2VKW9_9BILA</name>
<dbReference type="AlphaFoldDB" id="A0A8S2VKW9"/>
<organism evidence="1 2">
    <name type="scientific">Rotaria magnacalcarata</name>
    <dbReference type="NCBI Taxonomy" id="392030"/>
    <lineage>
        <taxon>Eukaryota</taxon>
        <taxon>Metazoa</taxon>
        <taxon>Spiralia</taxon>
        <taxon>Gnathifera</taxon>
        <taxon>Rotifera</taxon>
        <taxon>Eurotatoria</taxon>
        <taxon>Bdelloidea</taxon>
        <taxon>Philodinida</taxon>
        <taxon>Philodinidae</taxon>
        <taxon>Rotaria</taxon>
    </lineage>
</organism>
<protein>
    <submittedName>
        <fullName evidence="1">Uncharacterized protein</fullName>
    </submittedName>
</protein>
<accession>A0A8S2VKW9</accession>
<feature type="non-terminal residue" evidence="1">
    <location>
        <position position="21"/>
    </location>
</feature>
<comment type="caution">
    <text evidence="1">The sequence shown here is derived from an EMBL/GenBank/DDBJ whole genome shotgun (WGS) entry which is preliminary data.</text>
</comment>
<dbReference type="Proteomes" id="UP000676336">
    <property type="component" value="Unassembled WGS sequence"/>
</dbReference>
<gene>
    <name evidence="1" type="ORF">SMN809_LOCUS29359</name>
</gene>
<reference evidence="1" key="1">
    <citation type="submission" date="2021-02" db="EMBL/GenBank/DDBJ databases">
        <authorList>
            <person name="Nowell W R."/>
        </authorList>
    </citation>
    <scope>NUCLEOTIDE SEQUENCE</scope>
</reference>
<proteinExistence type="predicted"/>
<evidence type="ECO:0000313" key="2">
    <source>
        <dbReference type="Proteomes" id="UP000676336"/>
    </source>
</evidence>
<sequence>MASGNSDKSASLRFADFGSLP</sequence>
<evidence type="ECO:0000313" key="1">
    <source>
        <dbReference type="EMBL" id="CAF4376047.1"/>
    </source>
</evidence>